<dbReference type="PANTHER" id="PTHR43130">
    <property type="entry name" value="ARAC-FAMILY TRANSCRIPTIONAL REGULATOR"/>
    <property type="match status" value="1"/>
</dbReference>
<dbReference type="Proteomes" id="UP000535589">
    <property type="component" value="Unassembled WGS sequence"/>
</dbReference>
<dbReference type="InterPro" id="IPR029062">
    <property type="entry name" value="Class_I_gatase-like"/>
</dbReference>
<evidence type="ECO:0000313" key="6">
    <source>
        <dbReference type="Proteomes" id="UP000535589"/>
    </source>
</evidence>
<dbReference type="CDD" id="cd03137">
    <property type="entry name" value="GATase1_AraC_1"/>
    <property type="match status" value="1"/>
</dbReference>
<dbReference type="Pfam" id="PF01965">
    <property type="entry name" value="DJ-1_PfpI"/>
    <property type="match status" value="1"/>
</dbReference>
<keyword evidence="1" id="KW-0805">Transcription regulation</keyword>
<keyword evidence="6" id="KW-1185">Reference proteome</keyword>
<dbReference type="Gene3D" id="3.40.50.880">
    <property type="match status" value="1"/>
</dbReference>
<sequence>MSTSSSHLSRNSSPLHRIVIVAGDGISLFHLAVPCMVFQDAFLSEPVFDVTVCSIEQASLAKKSGYHLEAIVDLSPLAQADMVIICGWGDSLPQVPAALVQALRNAYQRGAVLVGLCLGAFVLAETGLLDHRAATTHWGYAEPFRERFPRVNFDAQPLFIDEGQLVTSAGIAASIDCCLHLLRRFIGIERANQVARLMVTAPFRFGGQQQYIPAPLTSQPRANSTLEQVVVGLTRDLATQHTIDTVAERCAMSRRTFTRKFKAIYGTSFNEWLTNQRLNASQYWLENSHDSIAQIARRVGFRSESVYRKQFKAVFNLAPAQWRLGFTGRLEVDDI</sequence>
<dbReference type="EMBL" id="JABAIK010000003">
    <property type="protein sequence ID" value="NLS12080.1"/>
    <property type="molecule type" value="Genomic_DNA"/>
</dbReference>
<comment type="caution">
    <text evidence="5">The sequence shown here is derived from an EMBL/GenBank/DDBJ whole genome shotgun (WGS) entry which is preliminary data.</text>
</comment>
<keyword evidence="2" id="KW-0238">DNA-binding</keyword>
<dbReference type="SMART" id="SM00342">
    <property type="entry name" value="HTH_ARAC"/>
    <property type="match status" value="1"/>
</dbReference>
<gene>
    <name evidence="5" type="ORF">HGP28_04125</name>
</gene>
<evidence type="ECO:0000256" key="2">
    <source>
        <dbReference type="ARBA" id="ARBA00023125"/>
    </source>
</evidence>
<dbReference type="GO" id="GO:0003700">
    <property type="term" value="F:DNA-binding transcription factor activity"/>
    <property type="evidence" value="ECO:0007669"/>
    <property type="project" value="InterPro"/>
</dbReference>
<dbReference type="InterPro" id="IPR018062">
    <property type="entry name" value="HTH_AraC-typ_CS"/>
</dbReference>
<dbReference type="RefSeq" id="WP_168835188.1">
    <property type="nucleotide sequence ID" value="NZ_JABAIK010000003.1"/>
</dbReference>
<dbReference type="InterPro" id="IPR009057">
    <property type="entry name" value="Homeodomain-like_sf"/>
</dbReference>
<dbReference type="InterPro" id="IPR002818">
    <property type="entry name" value="DJ-1/PfpI"/>
</dbReference>
<dbReference type="PROSITE" id="PS00041">
    <property type="entry name" value="HTH_ARAC_FAMILY_1"/>
    <property type="match status" value="1"/>
</dbReference>
<organism evidence="5 6">
    <name type="scientific">Vibrio agarilyticus</name>
    <dbReference type="NCBI Taxonomy" id="2726741"/>
    <lineage>
        <taxon>Bacteria</taxon>
        <taxon>Pseudomonadati</taxon>
        <taxon>Pseudomonadota</taxon>
        <taxon>Gammaproteobacteria</taxon>
        <taxon>Vibrionales</taxon>
        <taxon>Vibrionaceae</taxon>
        <taxon>Vibrio</taxon>
    </lineage>
</organism>
<dbReference type="GO" id="GO:0043565">
    <property type="term" value="F:sequence-specific DNA binding"/>
    <property type="evidence" value="ECO:0007669"/>
    <property type="project" value="InterPro"/>
</dbReference>
<dbReference type="SUPFAM" id="SSF46689">
    <property type="entry name" value="Homeodomain-like"/>
    <property type="match status" value="2"/>
</dbReference>
<dbReference type="PROSITE" id="PS01124">
    <property type="entry name" value="HTH_ARAC_FAMILY_2"/>
    <property type="match status" value="1"/>
</dbReference>
<dbReference type="InterPro" id="IPR052158">
    <property type="entry name" value="INH-QAR"/>
</dbReference>
<reference evidence="5 6" key="1">
    <citation type="submission" date="2020-04" db="EMBL/GenBank/DDBJ databases">
        <title>Vibrio sp. SM6, a novel species isolated from seawater.</title>
        <authorList>
            <person name="Wang X."/>
        </authorList>
    </citation>
    <scope>NUCLEOTIDE SEQUENCE [LARGE SCALE GENOMIC DNA]</scope>
    <source>
        <strain evidence="5 6">SM6</strain>
    </source>
</reference>
<keyword evidence="3" id="KW-0804">Transcription</keyword>
<proteinExistence type="predicted"/>
<accession>A0A7X8TNN7</accession>
<evidence type="ECO:0000313" key="5">
    <source>
        <dbReference type="EMBL" id="NLS12080.1"/>
    </source>
</evidence>
<dbReference type="SUPFAM" id="SSF52317">
    <property type="entry name" value="Class I glutamine amidotransferase-like"/>
    <property type="match status" value="1"/>
</dbReference>
<protein>
    <submittedName>
        <fullName evidence="5">Helix-turn-helix domain-containing protein</fullName>
    </submittedName>
</protein>
<dbReference type="Gene3D" id="1.10.10.60">
    <property type="entry name" value="Homeodomain-like"/>
    <property type="match status" value="1"/>
</dbReference>
<dbReference type="PANTHER" id="PTHR43130:SF3">
    <property type="entry name" value="HTH-TYPE TRANSCRIPTIONAL REGULATOR RV1931C"/>
    <property type="match status" value="1"/>
</dbReference>
<evidence type="ECO:0000256" key="3">
    <source>
        <dbReference type="ARBA" id="ARBA00023163"/>
    </source>
</evidence>
<name>A0A7X8TNN7_9VIBR</name>
<evidence type="ECO:0000256" key="1">
    <source>
        <dbReference type="ARBA" id="ARBA00023015"/>
    </source>
</evidence>
<evidence type="ECO:0000259" key="4">
    <source>
        <dbReference type="PROSITE" id="PS01124"/>
    </source>
</evidence>
<dbReference type="AlphaFoldDB" id="A0A7X8TNN7"/>
<feature type="domain" description="HTH araC/xylS-type" evidence="4">
    <location>
        <begin position="227"/>
        <end position="325"/>
    </location>
</feature>
<dbReference type="InterPro" id="IPR018060">
    <property type="entry name" value="HTH_AraC"/>
</dbReference>
<dbReference type="Pfam" id="PF12833">
    <property type="entry name" value="HTH_18"/>
    <property type="match status" value="1"/>
</dbReference>